<keyword evidence="1" id="KW-0812">Transmembrane</keyword>
<keyword evidence="1" id="KW-0472">Membrane</keyword>
<evidence type="ECO:0000313" key="3">
    <source>
        <dbReference type="Proteomes" id="UP000053477"/>
    </source>
</evidence>
<protein>
    <submittedName>
        <fullName evidence="2">Uncharacterized protein</fullName>
    </submittedName>
</protein>
<evidence type="ECO:0000313" key="2">
    <source>
        <dbReference type="EMBL" id="KLO04175.1"/>
    </source>
</evidence>
<accession>A0A0H2QX58</accession>
<proteinExistence type="predicted"/>
<gene>
    <name evidence="2" type="ORF">SCHPADRAFT_947907</name>
</gene>
<dbReference type="AlphaFoldDB" id="A0A0H2QX58"/>
<dbReference type="Proteomes" id="UP000053477">
    <property type="component" value="Unassembled WGS sequence"/>
</dbReference>
<feature type="transmembrane region" description="Helical" evidence="1">
    <location>
        <begin position="71"/>
        <end position="95"/>
    </location>
</feature>
<name>A0A0H2QX58_9AGAM</name>
<sequence length="100" mass="11238">MARSLTCVDFMTILHHCAIAIRRAGRDHLTLGDAFKIPSSSRNAFDPSCFAERARVDLDEIARKRKQIKTFMILPTVHSCVLGALHLLTVTPLLYRDCAK</sequence>
<evidence type="ECO:0000256" key="1">
    <source>
        <dbReference type="SAM" id="Phobius"/>
    </source>
</evidence>
<keyword evidence="3" id="KW-1185">Reference proteome</keyword>
<dbReference type="EMBL" id="KQ086663">
    <property type="protein sequence ID" value="KLO04175.1"/>
    <property type="molecule type" value="Genomic_DNA"/>
</dbReference>
<reference evidence="2 3" key="1">
    <citation type="submission" date="2015-04" db="EMBL/GenBank/DDBJ databases">
        <title>Complete genome sequence of Schizopora paradoxa KUC8140, a cosmopolitan wood degrader in East Asia.</title>
        <authorList>
            <consortium name="DOE Joint Genome Institute"/>
            <person name="Min B."/>
            <person name="Park H."/>
            <person name="Jang Y."/>
            <person name="Kim J.-J."/>
            <person name="Kim K.H."/>
            <person name="Pangilinan J."/>
            <person name="Lipzen A."/>
            <person name="Riley R."/>
            <person name="Grigoriev I.V."/>
            <person name="Spatafora J.W."/>
            <person name="Choi I.-G."/>
        </authorList>
    </citation>
    <scope>NUCLEOTIDE SEQUENCE [LARGE SCALE GENOMIC DNA]</scope>
    <source>
        <strain evidence="2 3">KUC8140</strain>
    </source>
</reference>
<organism evidence="2 3">
    <name type="scientific">Schizopora paradoxa</name>
    <dbReference type="NCBI Taxonomy" id="27342"/>
    <lineage>
        <taxon>Eukaryota</taxon>
        <taxon>Fungi</taxon>
        <taxon>Dikarya</taxon>
        <taxon>Basidiomycota</taxon>
        <taxon>Agaricomycotina</taxon>
        <taxon>Agaricomycetes</taxon>
        <taxon>Hymenochaetales</taxon>
        <taxon>Schizoporaceae</taxon>
        <taxon>Schizopora</taxon>
    </lineage>
</organism>
<keyword evidence="1" id="KW-1133">Transmembrane helix</keyword>
<dbReference type="InParanoid" id="A0A0H2QX58"/>